<dbReference type="Pfam" id="PF13378">
    <property type="entry name" value="MR_MLE_C"/>
    <property type="match status" value="1"/>
</dbReference>
<dbReference type="STRING" id="709015.GCA_000472485_00213"/>
<dbReference type="GO" id="GO:0046872">
    <property type="term" value="F:metal ion binding"/>
    <property type="evidence" value="ECO:0007669"/>
    <property type="project" value="UniProtKB-KW"/>
</dbReference>
<dbReference type="KEGG" id="pact:CA264_01060"/>
<dbReference type="EMBL" id="CP021235">
    <property type="protein sequence ID" value="ARS34142.1"/>
    <property type="molecule type" value="Genomic_DNA"/>
</dbReference>
<dbReference type="AlphaFoldDB" id="A0A1X9YMQ3"/>
<dbReference type="SMART" id="SM00922">
    <property type="entry name" value="MR_MLE"/>
    <property type="match status" value="1"/>
</dbReference>
<dbReference type="Gene3D" id="3.30.390.10">
    <property type="entry name" value="Enolase-like, N-terminal domain"/>
    <property type="match status" value="1"/>
</dbReference>
<protein>
    <recommendedName>
        <fullName evidence="2">Mandelate racemase/muconate lactonizing enzyme C-terminal domain-containing protein</fullName>
    </recommendedName>
</protein>
<evidence type="ECO:0000313" key="4">
    <source>
        <dbReference type="Proteomes" id="UP000266292"/>
    </source>
</evidence>
<sequence length="344" mass="38227">MQFKACLTLLTSRSYMLTWHIEALHLTLKHTFVTAHGASTEKLNFLVQVSDGTYSGFGEAAPSLRTGETPELLLQQYKVLLVAGLPQVQSMEELLQLLVQHPPVNSLRFAVEAAYLHYFCQHKGIPVHQLLGQPVPQPQATCFSVPVTEPGEVQELITRQDLDRFHYLKVKANPEQGPDLVKEVLRVTSQPLVLDGNESWQDPGELLGFLHTLDRERVLFMEQPLPASKVAAYAHMKGESPIALVADESVTDTADFELMRSQFHGVNIKLMRAGGYLNGVRLLKEARKHGLKAVIGCTAETSLGAWCSMQLSSAFDFVDLGGFLHLAEEPFALVREQEGVLYLK</sequence>
<proteinExistence type="predicted"/>
<dbReference type="InterPro" id="IPR029065">
    <property type="entry name" value="Enolase_C-like"/>
</dbReference>
<reference evidence="4" key="1">
    <citation type="submission" date="2017-05" db="EMBL/GenBank/DDBJ databases">
        <authorList>
            <person name="Ray J."/>
            <person name="Price M."/>
            <person name="Deutschbauer A."/>
        </authorList>
    </citation>
    <scope>NUCLEOTIDE SEQUENCE [LARGE SCALE GENOMIC DNA]</scope>
    <source>
        <strain evidence="4">DSM 19842</strain>
    </source>
</reference>
<dbReference type="OrthoDB" id="9775391at2"/>
<dbReference type="PANTHER" id="PTHR48073:SF2">
    <property type="entry name" value="O-SUCCINYLBENZOATE SYNTHASE"/>
    <property type="match status" value="1"/>
</dbReference>
<keyword evidence="1" id="KW-0479">Metal-binding</keyword>
<evidence type="ECO:0000256" key="1">
    <source>
        <dbReference type="ARBA" id="ARBA00022723"/>
    </source>
</evidence>
<dbReference type="InterPro" id="IPR013342">
    <property type="entry name" value="Mandelate_racemase_C"/>
</dbReference>
<dbReference type="GO" id="GO:0016854">
    <property type="term" value="F:racemase and epimerase activity"/>
    <property type="evidence" value="ECO:0007669"/>
    <property type="project" value="UniProtKB-ARBA"/>
</dbReference>
<dbReference type="InterPro" id="IPR036849">
    <property type="entry name" value="Enolase-like_C_sf"/>
</dbReference>
<dbReference type="Proteomes" id="UP000266292">
    <property type="component" value="Chromosome"/>
</dbReference>
<organism evidence="3 4">
    <name type="scientific">Pontibacter actiniarum</name>
    <dbReference type="NCBI Taxonomy" id="323450"/>
    <lineage>
        <taxon>Bacteria</taxon>
        <taxon>Pseudomonadati</taxon>
        <taxon>Bacteroidota</taxon>
        <taxon>Cytophagia</taxon>
        <taxon>Cytophagales</taxon>
        <taxon>Hymenobacteraceae</taxon>
        <taxon>Pontibacter</taxon>
    </lineage>
</organism>
<accession>A0A1X9YMQ3</accession>
<dbReference type="InterPro" id="IPR029017">
    <property type="entry name" value="Enolase-like_N"/>
</dbReference>
<feature type="domain" description="Mandelate racemase/muconate lactonizing enzyme C-terminal" evidence="2">
    <location>
        <begin position="150"/>
        <end position="243"/>
    </location>
</feature>
<dbReference type="SUPFAM" id="SSF54826">
    <property type="entry name" value="Enolase N-terminal domain-like"/>
    <property type="match status" value="1"/>
</dbReference>
<dbReference type="Gene3D" id="3.20.20.120">
    <property type="entry name" value="Enolase-like C-terminal domain"/>
    <property type="match status" value="1"/>
</dbReference>
<gene>
    <name evidence="3" type="ORF">CA264_01060</name>
</gene>
<evidence type="ECO:0000313" key="3">
    <source>
        <dbReference type="EMBL" id="ARS34142.1"/>
    </source>
</evidence>
<evidence type="ECO:0000259" key="2">
    <source>
        <dbReference type="SMART" id="SM00922"/>
    </source>
</evidence>
<dbReference type="SUPFAM" id="SSF51604">
    <property type="entry name" value="Enolase C-terminal domain-like"/>
    <property type="match status" value="1"/>
</dbReference>
<name>A0A1X9YMQ3_9BACT</name>
<keyword evidence="4" id="KW-1185">Reference proteome</keyword>
<dbReference type="PANTHER" id="PTHR48073">
    <property type="entry name" value="O-SUCCINYLBENZOATE SYNTHASE-RELATED"/>
    <property type="match status" value="1"/>
</dbReference>